<keyword evidence="3" id="KW-1185">Reference proteome</keyword>
<evidence type="ECO:0000313" key="2">
    <source>
        <dbReference type="EMBL" id="EST55694.1"/>
    </source>
</evidence>
<keyword evidence="1" id="KW-1133">Transmembrane helix</keyword>
<feature type="transmembrane region" description="Helical" evidence="1">
    <location>
        <begin position="40"/>
        <end position="61"/>
    </location>
</feature>
<dbReference type="Proteomes" id="UP000017973">
    <property type="component" value="Unassembled WGS sequence"/>
</dbReference>
<keyword evidence="1" id="KW-0812">Transmembrane</keyword>
<evidence type="ECO:0000256" key="1">
    <source>
        <dbReference type="SAM" id="Phobius"/>
    </source>
</evidence>
<comment type="caution">
    <text evidence="2">The sequence shown here is derived from an EMBL/GenBank/DDBJ whole genome shotgun (WGS) entry which is preliminary data.</text>
</comment>
<dbReference type="AlphaFoldDB" id="V6MAZ1"/>
<protein>
    <submittedName>
        <fullName evidence="2">Uncharacterized protein</fullName>
    </submittedName>
</protein>
<dbReference type="STRING" id="1408254.T458_06980"/>
<keyword evidence="1" id="KW-0472">Membrane</keyword>
<proteinExistence type="predicted"/>
<reference evidence="2 3" key="1">
    <citation type="journal article" date="2014" name="Genome Announc.">
        <title>Draft Genome Sequence of Brevibacillus panacihumi Strain W25, a Halotolerant Hydrocarbon-Degrading Bacterium.</title>
        <authorList>
            <person name="Wang X."/>
            <person name="Jin D."/>
            <person name="Zhou L."/>
            <person name="Wu L."/>
            <person name="An W."/>
            <person name="Chen Y."/>
            <person name="Zhao L."/>
        </authorList>
    </citation>
    <scope>NUCLEOTIDE SEQUENCE [LARGE SCALE GENOMIC DNA]</scope>
    <source>
        <strain evidence="2 3">W25</strain>
    </source>
</reference>
<dbReference type="PATRIC" id="fig|1408254.3.peg.1384"/>
<organism evidence="2 3">
    <name type="scientific">Brevibacillus panacihumi W25</name>
    <dbReference type="NCBI Taxonomy" id="1408254"/>
    <lineage>
        <taxon>Bacteria</taxon>
        <taxon>Bacillati</taxon>
        <taxon>Bacillota</taxon>
        <taxon>Bacilli</taxon>
        <taxon>Bacillales</taxon>
        <taxon>Paenibacillaceae</taxon>
        <taxon>Brevibacillus</taxon>
    </lineage>
</organism>
<gene>
    <name evidence="2" type="ORF">T458_06980</name>
</gene>
<sequence>MANKRVYYRQERRAPLPYEVVVHDEPNASKPMTDADVRTGFWAVLGVIALGLALSVAQTVYTPASLESGSYRVVSVSNGRLHTEDTVTGKRVSFPDQELVKAALSGKIKRGDVIRR</sequence>
<dbReference type="HOGENOM" id="CLU_2092132_0_0_9"/>
<name>V6MAZ1_9BACL</name>
<accession>V6MAZ1</accession>
<dbReference type="EMBL" id="AYJU01000003">
    <property type="protein sequence ID" value="EST55694.1"/>
    <property type="molecule type" value="Genomic_DNA"/>
</dbReference>
<evidence type="ECO:0000313" key="3">
    <source>
        <dbReference type="Proteomes" id="UP000017973"/>
    </source>
</evidence>